<dbReference type="InterPro" id="IPR018540">
    <property type="entry name" value="Spo0E-like"/>
</dbReference>
<protein>
    <submittedName>
        <fullName evidence="1">Spo0E like sporulation regulatory protein</fullName>
    </submittedName>
</protein>
<dbReference type="Gene3D" id="4.10.280.10">
    <property type="entry name" value="Helix-loop-helix DNA-binding domain"/>
    <property type="match status" value="1"/>
</dbReference>
<dbReference type="OrthoDB" id="2991475at2"/>
<sequence>MSIDKEIEKIRLMLYEVYRQGMSAQNILMLSQKLDEFIVQYYHQEKNQAKNTKPEKKDNG</sequence>
<dbReference type="EMBL" id="FQWY01000018">
    <property type="protein sequence ID" value="SHG92324.1"/>
    <property type="molecule type" value="Genomic_DNA"/>
</dbReference>
<dbReference type="AlphaFoldDB" id="A0A1M5NRU0"/>
<organism evidence="1 2">
    <name type="scientific">Thermosyntropha lipolytica DSM 11003</name>
    <dbReference type="NCBI Taxonomy" id="1123382"/>
    <lineage>
        <taxon>Bacteria</taxon>
        <taxon>Bacillati</taxon>
        <taxon>Bacillota</taxon>
        <taxon>Clostridia</taxon>
        <taxon>Eubacteriales</taxon>
        <taxon>Syntrophomonadaceae</taxon>
        <taxon>Thermosyntropha</taxon>
    </lineage>
</organism>
<dbReference type="InterPro" id="IPR036638">
    <property type="entry name" value="HLH_DNA-bd_sf"/>
</dbReference>
<accession>A0A1M5NRU0</accession>
<evidence type="ECO:0000313" key="1">
    <source>
        <dbReference type="EMBL" id="SHG92324.1"/>
    </source>
</evidence>
<keyword evidence="2" id="KW-1185">Reference proteome</keyword>
<proteinExistence type="predicted"/>
<dbReference type="GO" id="GO:0046983">
    <property type="term" value="F:protein dimerization activity"/>
    <property type="evidence" value="ECO:0007669"/>
    <property type="project" value="InterPro"/>
</dbReference>
<dbReference type="Pfam" id="PF09388">
    <property type="entry name" value="SpoOE-like"/>
    <property type="match status" value="1"/>
</dbReference>
<name>A0A1M5NRU0_9FIRM</name>
<gene>
    <name evidence="1" type="ORF">SAMN02745221_01280</name>
</gene>
<dbReference type="InterPro" id="IPR037208">
    <property type="entry name" value="Spo0E-like_sf"/>
</dbReference>
<dbReference type="RefSeq" id="WP_073091736.1">
    <property type="nucleotide sequence ID" value="NZ_FQWY01000018.1"/>
</dbReference>
<dbReference type="SUPFAM" id="SSF140500">
    <property type="entry name" value="BAS1536-like"/>
    <property type="match status" value="1"/>
</dbReference>
<dbReference type="GO" id="GO:0043937">
    <property type="term" value="P:regulation of sporulation"/>
    <property type="evidence" value="ECO:0007669"/>
    <property type="project" value="InterPro"/>
</dbReference>
<dbReference type="Proteomes" id="UP000242329">
    <property type="component" value="Unassembled WGS sequence"/>
</dbReference>
<reference evidence="2" key="1">
    <citation type="submission" date="2016-11" db="EMBL/GenBank/DDBJ databases">
        <authorList>
            <person name="Varghese N."/>
            <person name="Submissions S."/>
        </authorList>
    </citation>
    <scope>NUCLEOTIDE SEQUENCE [LARGE SCALE GENOMIC DNA]</scope>
    <source>
        <strain evidence="2">DSM 11003</strain>
    </source>
</reference>
<evidence type="ECO:0000313" key="2">
    <source>
        <dbReference type="Proteomes" id="UP000242329"/>
    </source>
</evidence>